<dbReference type="EMBL" id="LPVJ01000058">
    <property type="protein sequence ID" value="KUO95136.1"/>
    <property type="molecule type" value="Genomic_DNA"/>
</dbReference>
<sequence>MRVFGNDKSGLRHPPLFRSREKRIRASDSDQDLSGKSPCRFLIDLRGANQHREAPAESFANLHRVNWSTHLVPSCPVLALATISSHVRAQSSSKRIPPLLHK</sequence>
<keyword evidence="3" id="KW-1185">Reference proteome</keyword>
<evidence type="ECO:0000313" key="2">
    <source>
        <dbReference type="EMBL" id="KUO95136.1"/>
    </source>
</evidence>
<name>A0A117SXB1_9BACL</name>
<feature type="region of interest" description="Disordered" evidence="1">
    <location>
        <begin position="1"/>
        <end position="37"/>
    </location>
</feature>
<reference evidence="2 3" key="1">
    <citation type="submission" date="2015-12" db="EMBL/GenBank/DDBJ databases">
        <title>Draft genome sequence of Acidibacillus ferrooxidans ITV001, isolated from a chalcopyrite acid mine drainage site in Brazil.</title>
        <authorList>
            <person name="Dall'Agnol H."/>
            <person name="Nancucheo I."/>
            <person name="Johnson B."/>
            <person name="Oliveira R."/>
            <person name="Leite L."/>
            <person name="Pylro V."/>
            <person name="Nunes G.L."/>
            <person name="Tzotzos G."/>
            <person name="Fernandes G.R."/>
            <person name="Dutra J."/>
            <person name="Orellana S.C."/>
            <person name="Oliveira G."/>
        </authorList>
    </citation>
    <scope>NUCLEOTIDE SEQUENCE [LARGE SCALE GENOMIC DNA]</scope>
    <source>
        <strain evidence="3">ITV01</strain>
    </source>
</reference>
<protein>
    <submittedName>
        <fullName evidence="2">Uncharacterized protein</fullName>
    </submittedName>
</protein>
<comment type="caution">
    <text evidence="2">The sequence shown here is derived from an EMBL/GenBank/DDBJ whole genome shotgun (WGS) entry which is preliminary data.</text>
</comment>
<evidence type="ECO:0000256" key="1">
    <source>
        <dbReference type="SAM" id="MobiDB-lite"/>
    </source>
</evidence>
<evidence type="ECO:0000313" key="3">
    <source>
        <dbReference type="Proteomes" id="UP000053557"/>
    </source>
</evidence>
<organism evidence="2 3">
    <name type="scientific">Ferroacidibacillus organovorans</name>
    <dbReference type="NCBI Taxonomy" id="1765683"/>
    <lineage>
        <taxon>Bacteria</taxon>
        <taxon>Bacillati</taxon>
        <taxon>Bacillota</taxon>
        <taxon>Bacilli</taxon>
        <taxon>Bacillales</taxon>
        <taxon>Alicyclobacillaceae</taxon>
        <taxon>Ferroacidibacillus</taxon>
    </lineage>
</organism>
<dbReference type="AlphaFoldDB" id="A0A117SXB1"/>
<accession>A0A117SXB1</accession>
<dbReference type="Proteomes" id="UP000053557">
    <property type="component" value="Unassembled WGS sequence"/>
</dbReference>
<gene>
    <name evidence="2" type="ORF">ATW55_13350</name>
</gene>
<proteinExistence type="predicted"/>